<reference evidence="2 3" key="1">
    <citation type="submission" date="2016-11" db="EMBL/GenBank/DDBJ databases">
        <title>complete genome sequence of Bifidobacterium choerinum strain FMB-1.</title>
        <authorList>
            <person name="Park C.-S."/>
            <person name="Jung D.-H."/>
            <person name="Choi D.-S."/>
        </authorList>
    </citation>
    <scope>NUCLEOTIDE SEQUENCE [LARGE SCALE GENOMIC DNA]</scope>
    <source>
        <strain evidence="2 3">FMB-1</strain>
    </source>
</reference>
<dbReference type="Proteomes" id="UP000229907">
    <property type="component" value="Chromosome"/>
</dbReference>
<protein>
    <submittedName>
        <fullName evidence="2">Uncharacterized protein</fullName>
    </submittedName>
</protein>
<dbReference type="AlphaFoldDB" id="A0A2D3D6R8"/>
<proteinExistence type="predicted"/>
<keyword evidence="1" id="KW-0472">Membrane</keyword>
<organism evidence="2 3">
    <name type="scientific">Bifidobacterium choerinum</name>
    <dbReference type="NCBI Taxonomy" id="35760"/>
    <lineage>
        <taxon>Bacteria</taxon>
        <taxon>Bacillati</taxon>
        <taxon>Actinomycetota</taxon>
        <taxon>Actinomycetes</taxon>
        <taxon>Bifidobacteriales</taxon>
        <taxon>Bifidobacteriaceae</taxon>
        <taxon>Bifidobacterium</taxon>
    </lineage>
</organism>
<keyword evidence="1" id="KW-0812">Transmembrane</keyword>
<keyword evidence="1" id="KW-1133">Transmembrane helix</keyword>
<dbReference type="RefSeq" id="WP_099721489.1">
    <property type="nucleotide sequence ID" value="NZ_CP018044.1"/>
</dbReference>
<gene>
    <name evidence="2" type="ORF">BcFMB_07770</name>
</gene>
<dbReference type="EMBL" id="CP018044">
    <property type="protein sequence ID" value="ATU20837.1"/>
    <property type="molecule type" value="Genomic_DNA"/>
</dbReference>
<evidence type="ECO:0000313" key="3">
    <source>
        <dbReference type="Proteomes" id="UP000229907"/>
    </source>
</evidence>
<evidence type="ECO:0000313" key="2">
    <source>
        <dbReference type="EMBL" id="ATU20837.1"/>
    </source>
</evidence>
<dbReference type="KEGG" id="bcho:BcFMB_07770"/>
<sequence length="123" mass="13168">MTTRNHTDHTDGPITEPAPTRPARLLAVLSVPAAIASFLYVACGVGFYRAPWGYTIAWLTLIASLAYGLPMLDVTIDTVAGACNRVKRGILRAKRALAGVLRHKSSATMPQVRVVRGTAKAKP</sequence>
<accession>A0A2D3D6R8</accession>
<feature type="transmembrane region" description="Helical" evidence="1">
    <location>
        <begin position="25"/>
        <end position="48"/>
    </location>
</feature>
<evidence type="ECO:0000256" key="1">
    <source>
        <dbReference type="SAM" id="Phobius"/>
    </source>
</evidence>
<feature type="transmembrane region" description="Helical" evidence="1">
    <location>
        <begin position="54"/>
        <end position="72"/>
    </location>
</feature>
<name>A0A2D3D6R8_9BIFI</name>